<feature type="region of interest" description="Disordered" evidence="2">
    <location>
        <begin position="97"/>
        <end position="119"/>
    </location>
</feature>
<comment type="caution">
    <text evidence="4">The sequence shown here is derived from an EMBL/GenBank/DDBJ whole genome shotgun (WGS) entry which is preliminary data.</text>
</comment>
<gene>
    <name evidence="4" type="ORF">Zmor_021976</name>
</gene>
<evidence type="ECO:0000256" key="1">
    <source>
        <dbReference type="ARBA" id="ARBA00004123"/>
    </source>
</evidence>
<proteinExistence type="predicted"/>
<dbReference type="EMBL" id="JALNTZ010000006">
    <property type="protein sequence ID" value="KAJ3650278.1"/>
    <property type="molecule type" value="Genomic_DNA"/>
</dbReference>
<reference evidence="4" key="1">
    <citation type="journal article" date="2023" name="G3 (Bethesda)">
        <title>Whole genome assemblies of Zophobas morio and Tenebrio molitor.</title>
        <authorList>
            <person name="Kaur S."/>
            <person name="Stinson S.A."/>
            <person name="diCenzo G.C."/>
        </authorList>
    </citation>
    <scope>NUCLEOTIDE SEQUENCE</scope>
    <source>
        <strain evidence="4">QUZm001</strain>
    </source>
</reference>
<dbReference type="GO" id="GO:0003677">
    <property type="term" value="F:DNA binding"/>
    <property type="evidence" value="ECO:0007669"/>
    <property type="project" value="InterPro"/>
</dbReference>
<evidence type="ECO:0000256" key="2">
    <source>
        <dbReference type="SAM" id="MobiDB-lite"/>
    </source>
</evidence>
<dbReference type="GO" id="GO:0005634">
    <property type="term" value="C:nucleus"/>
    <property type="evidence" value="ECO:0007669"/>
    <property type="project" value="UniProtKB-SubCell"/>
</dbReference>
<dbReference type="AlphaFoldDB" id="A0AA38I3F8"/>
<protein>
    <recommendedName>
        <fullName evidence="3">HTH psq-type domain-containing protein</fullName>
    </recommendedName>
</protein>
<evidence type="ECO:0000259" key="3">
    <source>
        <dbReference type="Pfam" id="PF05225"/>
    </source>
</evidence>
<dbReference type="Gene3D" id="1.10.10.60">
    <property type="entry name" value="Homeodomain-like"/>
    <property type="match status" value="1"/>
</dbReference>
<dbReference type="Proteomes" id="UP001168821">
    <property type="component" value="Unassembled WGS sequence"/>
</dbReference>
<evidence type="ECO:0000313" key="4">
    <source>
        <dbReference type="EMBL" id="KAJ3650278.1"/>
    </source>
</evidence>
<feature type="domain" description="HTH psq-type" evidence="3">
    <location>
        <begin position="8"/>
        <end position="45"/>
    </location>
</feature>
<dbReference type="InterPro" id="IPR007889">
    <property type="entry name" value="HTH_Psq"/>
</dbReference>
<evidence type="ECO:0000313" key="5">
    <source>
        <dbReference type="Proteomes" id="UP001168821"/>
    </source>
</evidence>
<dbReference type="Pfam" id="PF05225">
    <property type="entry name" value="HTH_psq"/>
    <property type="match status" value="1"/>
</dbReference>
<keyword evidence="5" id="KW-1185">Reference proteome</keyword>
<organism evidence="4 5">
    <name type="scientific">Zophobas morio</name>
    <dbReference type="NCBI Taxonomy" id="2755281"/>
    <lineage>
        <taxon>Eukaryota</taxon>
        <taxon>Metazoa</taxon>
        <taxon>Ecdysozoa</taxon>
        <taxon>Arthropoda</taxon>
        <taxon>Hexapoda</taxon>
        <taxon>Insecta</taxon>
        <taxon>Pterygota</taxon>
        <taxon>Neoptera</taxon>
        <taxon>Endopterygota</taxon>
        <taxon>Coleoptera</taxon>
        <taxon>Polyphaga</taxon>
        <taxon>Cucujiformia</taxon>
        <taxon>Tenebrionidae</taxon>
        <taxon>Zophobas</taxon>
    </lineage>
</organism>
<dbReference type="SUPFAM" id="SSF46689">
    <property type="entry name" value="Homeodomain-like"/>
    <property type="match status" value="1"/>
</dbReference>
<dbReference type="InterPro" id="IPR009057">
    <property type="entry name" value="Homeodomain-like_sf"/>
</dbReference>
<feature type="compositionally biased region" description="Basic and acidic residues" evidence="2">
    <location>
        <begin position="97"/>
        <end position="113"/>
    </location>
</feature>
<sequence>MAPRRNYTKEQMSKAIDAVGRGMAIAIAPKAFSVPRTTLLDKISGRSSLETKMGPNTVLTQHEEKILEDWIMSLSDMHYSIKKDELLDSVQHIIQKEEEEKKKSGSEGNDKSRTTSQKT</sequence>
<accession>A0AA38I3F8</accession>
<comment type="subcellular location">
    <subcellularLocation>
        <location evidence="1">Nucleus</location>
    </subcellularLocation>
</comment>
<name>A0AA38I3F8_9CUCU</name>